<name>A0A0W0GFS4_MONRR</name>
<comment type="caution">
    <text evidence="1">The sequence shown here is derived from an EMBL/GenBank/DDBJ whole genome shotgun (WGS) entry which is preliminary data.</text>
</comment>
<dbReference type="AlphaFoldDB" id="A0A0W0GFS4"/>
<protein>
    <submittedName>
        <fullName evidence="1">Uncharacterized protein</fullName>
    </submittedName>
</protein>
<proteinExistence type="predicted"/>
<gene>
    <name evidence="1" type="ORF">WG66_23</name>
</gene>
<accession>A0A0W0GFS4</accession>
<sequence>MSRERSRSVWNTGGAGGALTSLLGVGGSMLVSFEVVDDGFGRGVKSVDGAKRTTQQSSRQAYENVISAAVDEFVCVYGGSLVL</sequence>
<evidence type="ECO:0000313" key="1">
    <source>
        <dbReference type="EMBL" id="KTB47398.1"/>
    </source>
</evidence>
<organism evidence="1 2">
    <name type="scientific">Moniliophthora roreri</name>
    <name type="common">Frosty pod rot fungus</name>
    <name type="synonym">Monilia roreri</name>
    <dbReference type="NCBI Taxonomy" id="221103"/>
    <lineage>
        <taxon>Eukaryota</taxon>
        <taxon>Fungi</taxon>
        <taxon>Dikarya</taxon>
        <taxon>Basidiomycota</taxon>
        <taxon>Agaricomycotina</taxon>
        <taxon>Agaricomycetes</taxon>
        <taxon>Agaricomycetidae</taxon>
        <taxon>Agaricales</taxon>
        <taxon>Marasmiineae</taxon>
        <taxon>Marasmiaceae</taxon>
        <taxon>Moniliophthora</taxon>
    </lineage>
</organism>
<dbReference type="EMBL" id="LATX01000020">
    <property type="protein sequence ID" value="KTB47398.1"/>
    <property type="molecule type" value="Genomic_DNA"/>
</dbReference>
<reference evidence="1 2" key="1">
    <citation type="submission" date="2015-12" db="EMBL/GenBank/DDBJ databases">
        <title>Draft genome sequence of Moniliophthora roreri, the causal agent of frosty pod rot of cacao.</title>
        <authorList>
            <person name="Aime M.C."/>
            <person name="Diaz-Valderrama J.R."/>
            <person name="Kijpornyongpan T."/>
            <person name="Phillips-Mora W."/>
        </authorList>
    </citation>
    <scope>NUCLEOTIDE SEQUENCE [LARGE SCALE GENOMIC DNA]</scope>
    <source>
        <strain evidence="1 2">MCA 2952</strain>
    </source>
</reference>
<evidence type="ECO:0000313" key="2">
    <source>
        <dbReference type="Proteomes" id="UP000054988"/>
    </source>
</evidence>
<dbReference type="Proteomes" id="UP000054988">
    <property type="component" value="Unassembled WGS sequence"/>
</dbReference>